<reference evidence="1 2" key="1">
    <citation type="submission" date="2019-08" db="EMBL/GenBank/DDBJ databases">
        <title>Whole-genome Sequencing of e-waste polymer degrading bacterium Pseudomonas sp. strain PE08.</title>
        <authorList>
            <person name="Kirdat K."/>
            <person name="Debbarma P."/>
            <person name="Narawade N."/>
            <person name="Suyal D."/>
            <person name="Thorat V."/>
            <person name="Shouche Y."/>
            <person name="Goel R."/>
            <person name="Yadav A."/>
        </authorList>
    </citation>
    <scope>NUCLEOTIDE SEQUENCE [LARGE SCALE GENOMIC DNA]</scope>
    <source>
        <strain evidence="1 2">PE08</strain>
    </source>
</reference>
<dbReference type="SUPFAM" id="SSF52833">
    <property type="entry name" value="Thioredoxin-like"/>
    <property type="match status" value="1"/>
</dbReference>
<name>A0A5J6QPB1_9GAMM</name>
<dbReference type="PANTHER" id="PTHR13887">
    <property type="entry name" value="GLUTATHIONE S-TRANSFERASE KAPPA"/>
    <property type="match status" value="1"/>
</dbReference>
<dbReference type="Proteomes" id="UP000327179">
    <property type="component" value="Chromosome"/>
</dbReference>
<proteinExistence type="predicted"/>
<dbReference type="EMBL" id="CP043311">
    <property type="protein sequence ID" value="QEY63191.1"/>
    <property type="molecule type" value="Genomic_DNA"/>
</dbReference>
<dbReference type="CDD" id="cd03025">
    <property type="entry name" value="DsbA_FrnE_like"/>
    <property type="match status" value="1"/>
</dbReference>
<dbReference type="KEGG" id="plal:FXN65_14430"/>
<dbReference type="PANTHER" id="PTHR13887:SF54">
    <property type="entry name" value="DSBA FAMILY PROTEIN"/>
    <property type="match status" value="1"/>
</dbReference>
<dbReference type="Gene3D" id="3.40.30.10">
    <property type="entry name" value="Glutaredoxin"/>
    <property type="match status" value="1"/>
</dbReference>
<protein>
    <submittedName>
        <fullName evidence="1">DsbA family protein</fullName>
    </submittedName>
</protein>
<evidence type="ECO:0000313" key="1">
    <source>
        <dbReference type="EMBL" id="QEY63191.1"/>
    </source>
</evidence>
<gene>
    <name evidence="1" type="ORF">FXN65_14430</name>
</gene>
<dbReference type="Gene3D" id="1.10.472.60">
    <property type="entry name" value="putative protein disulfide isomerase domain"/>
    <property type="match status" value="1"/>
</dbReference>
<accession>A0A5J6QPB1</accession>
<evidence type="ECO:0000313" key="2">
    <source>
        <dbReference type="Proteomes" id="UP000327179"/>
    </source>
</evidence>
<dbReference type="RefSeq" id="WP_151133841.1">
    <property type="nucleotide sequence ID" value="NZ_CP043311.1"/>
</dbReference>
<sequence length="220" mass="24582">MNLIFVADPMCSWCYGFAKELTTATNSFPELPVQIVVGGVRAGDTSIMTEEMKQFRLGHWARVEALSGLPFNRQAFIALENFVYDTEPICRAVVTARKIAPGMDLLPVFRRLQEAFYVHGQDTTRGEVLAEIAARAMTDLGYPTRAESFLATWNHDSTIAETREDFTTARRWGITSFPALLLEVNGRLHSVSPGYLSARELERNLRIVLERAGHDAVAMA</sequence>
<organism evidence="1 2">
    <name type="scientific">Metapseudomonas lalkuanensis</name>
    <dbReference type="NCBI Taxonomy" id="2604832"/>
    <lineage>
        <taxon>Bacteria</taxon>
        <taxon>Pseudomonadati</taxon>
        <taxon>Pseudomonadota</taxon>
        <taxon>Gammaproteobacteria</taxon>
        <taxon>Pseudomonadales</taxon>
        <taxon>Pseudomonadaceae</taxon>
        <taxon>Metapseudomonas</taxon>
    </lineage>
</organism>
<dbReference type="InterPro" id="IPR036249">
    <property type="entry name" value="Thioredoxin-like_sf"/>
</dbReference>
<keyword evidence="2" id="KW-1185">Reference proteome</keyword>
<dbReference type="AlphaFoldDB" id="A0A5J6QPB1"/>